<dbReference type="OrthoDB" id="566406at2759"/>
<dbReference type="EMBL" id="BDRX01000020">
    <property type="protein sequence ID" value="GBF90910.1"/>
    <property type="molecule type" value="Genomic_DNA"/>
</dbReference>
<protein>
    <recommendedName>
        <fullName evidence="2">ABM domain-containing protein</fullName>
    </recommendedName>
</protein>
<comment type="caution">
    <text evidence="3">The sequence shown here is derived from an EMBL/GenBank/DDBJ whole genome shotgun (WGS) entry which is preliminary data.</text>
</comment>
<dbReference type="Proteomes" id="UP000247498">
    <property type="component" value="Unassembled WGS sequence"/>
</dbReference>
<gene>
    <name evidence="3" type="ORF">Rsub_03765</name>
</gene>
<dbReference type="InParanoid" id="A0A2V0NZ90"/>
<dbReference type="InterPro" id="IPR011008">
    <property type="entry name" value="Dimeric_a/b-barrel"/>
</dbReference>
<evidence type="ECO:0000256" key="1">
    <source>
        <dbReference type="SAM" id="MobiDB-lite"/>
    </source>
</evidence>
<organism evidence="3 4">
    <name type="scientific">Raphidocelis subcapitata</name>
    <dbReference type="NCBI Taxonomy" id="307507"/>
    <lineage>
        <taxon>Eukaryota</taxon>
        <taxon>Viridiplantae</taxon>
        <taxon>Chlorophyta</taxon>
        <taxon>core chlorophytes</taxon>
        <taxon>Chlorophyceae</taxon>
        <taxon>CS clade</taxon>
        <taxon>Sphaeropleales</taxon>
        <taxon>Selenastraceae</taxon>
        <taxon>Raphidocelis</taxon>
    </lineage>
</organism>
<keyword evidence="4" id="KW-1185">Reference proteome</keyword>
<sequence>MQAAAIQQRAAARLPGCAPRLQQRMPAVVAQAGANGTAKKPAPKAPAAPTGPFTNTNRFKVKPEAVALFEEAWREREAAMRAFPGFQGFTLSRDGDNFVAASSWATIPEWEAWSLSEPCRRSHLPLGVWQYVPAKGEGFPEDFVFFLDYDEPVNAKYP</sequence>
<feature type="domain" description="ABM" evidence="2">
    <location>
        <begin position="52"/>
        <end position="121"/>
    </location>
</feature>
<evidence type="ECO:0000313" key="4">
    <source>
        <dbReference type="Proteomes" id="UP000247498"/>
    </source>
</evidence>
<dbReference type="Gene3D" id="3.30.70.100">
    <property type="match status" value="1"/>
</dbReference>
<evidence type="ECO:0000259" key="2">
    <source>
        <dbReference type="Pfam" id="PF03992"/>
    </source>
</evidence>
<accession>A0A2V0NZ90</accession>
<reference evidence="3 4" key="1">
    <citation type="journal article" date="2018" name="Sci. Rep.">
        <title>Raphidocelis subcapitata (=Pseudokirchneriella subcapitata) provides an insight into genome evolution and environmental adaptations in the Sphaeropleales.</title>
        <authorList>
            <person name="Suzuki S."/>
            <person name="Yamaguchi H."/>
            <person name="Nakajima N."/>
            <person name="Kawachi M."/>
        </authorList>
    </citation>
    <scope>NUCLEOTIDE SEQUENCE [LARGE SCALE GENOMIC DNA]</scope>
    <source>
        <strain evidence="3 4">NIES-35</strain>
    </source>
</reference>
<evidence type="ECO:0000313" key="3">
    <source>
        <dbReference type="EMBL" id="GBF90910.1"/>
    </source>
</evidence>
<feature type="compositionally biased region" description="Low complexity" evidence="1">
    <location>
        <begin position="32"/>
        <end position="54"/>
    </location>
</feature>
<name>A0A2V0NZ90_9CHLO</name>
<dbReference type="InterPro" id="IPR007138">
    <property type="entry name" value="ABM_dom"/>
</dbReference>
<proteinExistence type="predicted"/>
<dbReference type="Pfam" id="PF03992">
    <property type="entry name" value="ABM"/>
    <property type="match status" value="1"/>
</dbReference>
<dbReference type="SUPFAM" id="SSF54909">
    <property type="entry name" value="Dimeric alpha+beta barrel"/>
    <property type="match status" value="1"/>
</dbReference>
<dbReference type="AlphaFoldDB" id="A0A2V0NZ90"/>
<dbReference type="STRING" id="307507.A0A2V0NZ90"/>
<feature type="region of interest" description="Disordered" evidence="1">
    <location>
        <begin position="32"/>
        <end position="56"/>
    </location>
</feature>